<feature type="non-terminal residue" evidence="1">
    <location>
        <position position="63"/>
    </location>
</feature>
<accession>A0A382WJM4</accession>
<protein>
    <recommendedName>
        <fullName evidence="2">Amidohydrolase-related domain-containing protein</fullName>
    </recommendedName>
</protein>
<sequence length="63" mass="6715">MSNQKAKINNPKSLFLNNIGQLVTANEDGVQSIKDTSVLIENGQVVTIGEGRSNHSIDCGGKM</sequence>
<name>A0A382WJM4_9ZZZZ</name>
<evidence type="ECO:0008006" key="2">
    <source>
        <dbReference type="Google" id="ProtNLM"/>
    </source>
</evidence>
<dbReference type="AlphaFoldDB" id="A0A382WJM4"/>
<dbReference type="EMBL" id="UINC01159919">
    <property type="protein sequence ID" value="SVD58271.1"/>
    <property type="molecule type" value="Genomic_DNA"/>
</dbReference>
<reference evidence="1" key="1">
    <citation type="submission" date="2018-05" db="EMBL/GenBank/DDBJ databases">
        <authorList>
            <person name="Lanie J.A."/>
            <person name="Ng W.-L."/>
            <person name="Kazmierczak K.M."/>
            <person name="Andrzejewski T.M."/>
            <person name="Davidsen T.M."/>
            <person name="Wayne K.J."/>
            <person name="Tettelin H."/>
            <person name="Glass J.I."/>
            <person name="Rusch D."/>
            <person name="Podicherti R."/>
            <person name="Tsui H.-C.T."/>
            <person name="Winkler M.E."/>
        </authorList>
    </citation>
    <scope>NUCLEOTIDE SEQUENCE</scope>
</reference>
<proteinExistence type="predicted"/>
<gene>
    <name evidence="1" type="ORF">METZ01_LOCUS411125</name>
</gene>
<evidence type="ECO:0000313" key="1">
    <source>
        <dbReference type="EMBL" id="SVD58271.1"/>
    </source>
</evidence>
<organism evidence="1">
    <name type="scientific">marine metagenome</name>
    <dbReference type="NCBI Taxonomy" id="408172"/>
    <lineage>
        <taxon>unclassified sequences</taxon>
        <taxon>metagenomes</taxon>
        <taxon>ecological metagenomes</taxon>
    </lineage>
</organism>